<keyword evidence="8 13" id="KW-0479">Metal-binding</keyword>
<evidence type="ECO:0000256" key="13">
    <source>
        <dbReference type="RuleBase" id="RU361205"/>
    </source>
</evidence>
<dbReference type="GO" id="GO:0046872">
    <property type="term" value="F:metal ion binding"/>
    <property type="evidence" value="ECO:0007669"/>
    <property type="project" value="UniProtKB-KW"/>
</dbReference>
<dbReference type="STRING" id="930152.SAMN05216565_1207"/>
<dbReference type="InterPro" id="IPR006390">
    <property type="entry name" value="DHP_synth_dom"/>
</dbReference>
<reference evidence="16" key="1">
    <citation type="submission" date="2016-10" db="EMBL/GenBank/DDBJ databases">
        <authorList>
            <person name="Varghese N."/>
            <person name="Submissions S."/>
        </authorList>
    </citation>
    <scope>NUCLEOTIDE SEQUENCE [LARGE SCALE GENOMIC DNA]</scope>
    <source>
        <strain evidence="16">IBRC-M10078</strain>
    </source>
</reference>
<comment type="similarity">
    <text evidence="4 13">Belongs to the DHPS family.</text>
</comment>
<dbReference type="NCBIfam" id="TIGR01496">
    <property type="entry name" value="DHPS"/>
    <property type="match status" value="1"/>
</dbReference>
<keyword evidence="7 13" id="KW-0808">Transferase</keyword>
<keyword evidence="16" id="KW-1185">Reference proteome</keyword>
<evidence type="ECO:0000256" key="11">
    <source>
        <dbReference type="ARBA" id="ARBA00030193"/>
    </source>
</evidence>
<dbReference type="InterPro" id="IPR000489">
    <property type="entry name" value="Pterin-binding_dom"/>
</dbReference>
<feature type="domain" description="Pterin-binding" evidence="14">
    <location>
        <begin position="25"/>
        <end position="271"/>
    </location>
</feature>
<organism evidence="15 16">
    <name type="scientific">Litchfieldia salsa</name>
    <dbReference type="NCBI Taxonomy" id="930152"/>
    <lineage>
        <taxon>Bacteria</taxon>
        <taxon>Bacillati</taxon>
        <taxon>Bacillota</taxon>
        <taxon>Bacilli</taxon>
        <taxon>Bacillales</taxon>
        <taxon>Bacillaceae</taxon>
        <taxon>Litchfieldia</taxon>
    </lineage>
</organism>
<name>A0A1H0WYV4_9BACI</name>
<keyword evidence="9 13" id="KW-0460">Magnesium</keyword>
<dbReference type="PANTHER" id="PTHR20941">
    <property type="entry name" value="FOLATE SYNTHESIS PROTEINS"/>
    <property type="match status" value="1"/>
</dbReference>
<accession>A0A1H0WYV4</accession>
<comment type="cofactor">
    <cofactor evidence="2 13">
        <name>Mg(2+)</name>
        <dbReference type="ChEBI" id="CHEBI:18420"/>
    </cofactor>
</comment>
<evidence type="ECO:0000256" key="1">
    <source>
        <dbReference type="ARBA" id="ARBA00000012"/>
    </source>
</evidence>
<evidence type="ECO:0000256" key="2">
    <source>
        <dbReference type="ARBA" id="ARBA00001946"/>
    </source>
</evidence>
<dbReference type="PROSITE" id="PS50972">
    <property type="entry name" value="PTERIN_BINDING"/>
    <property type="match status" value="1"/>
</dbReference>
<dbReference type="InterPro" id="IPR045031">
    <property type="entry name" value="DHP_synth-like"/>
</dbReference>
<dbReference type="GO" id="GO:0004156">
    <property type="term" value="F:dihydropteroate synthase activity"/>
    <property type="evidence" value="ECO:0007669"/>
    <property type="project" value="UniProtKB-EC"/>
</dbReference>
<comment type="function">
    <text evidence="12 13">Catalyzes the condensation of para-aminobenzoate (pABA) with 6-hydroxymethyl-7,8-dihydropterin diphosphate (DHPt-PP) to form 7,8-dihydropteroate (H2Pte), the immediate precursor of folate derivatives.</text>
</comment>
<comment type="catalytic activity">
    <reaction evidence="1">
        <text>(7,8-dihydropterin-6-yl)methyl diphosphate + 4-aminobenzoate = 7,8-dihydropteroate + diphosphate</text>
        <dbReference type="Rhea" id="RHEA:19949"/>
        <dbReference type="ChEBI" id="CHEBI:17836"/>
        <dbReference type="ChEBI" id="CHEBI:17839"/>
        <dbReference type="ChEBI" id="CHEBI:33019"/>
        <dbReference type="ChEBI" id="CHEBI:72950"/>
        <dbReference type="EC" id="2.5.1.15"/>
    </reaction>
</comment>
<comment type="pathway">
    <text evidence="3 13">Cofactor biosynthesis; tetrahydrofolate biosynthesis; 7,8-dihydrofolate from 2-amino-4-hydroxy-6-hydroxymethyl-7,8-dihydropteridine diphosphate and 4-aminobenzoate: step 1/2.</text>
</comment>
<dbReference type="Proteomes" id="UP000199159">
    <property type="component" value="Unassembled WGS sequence"/>
</dbReference>
<dbReference type="InterPro" id="IPR011005">
    <property type="entry name" value="Dihydropteroate_synth-like_sf"/>
</dbReference>
<evidence type="ECO:0000313" key="16">
    <source>
        <dbReference type="Proteomes" id="UP000199159"/>
    </source>
</evidence>
<keyword evidence="10 13" id="KW-0289">Folate biosynthesis</keyword>
<dbReference type="PROSITE" id="PS00792">
    <property type="entry name" value="DHPS_1"/>
    <property type="match status" value="1"/>
</dbReference>
<dbReference type="FunFam" id="3.20.20.20:FF:000006">
    <property type="entry name" value="Dihydropteroate synthase"/>
    <property type="match status" value="1"/>
</dbReference>
<evidence type="ECO:0000256" key="5">
    <source>
        <dbReference type="ARBA" id="ARBA00012458"/>
    </source>
</evidence>
<dbReference type="Pfam" id="PF00809">
    <property type="entry name" value="Pterin_bind"/>
    <property type="match status" value="1"/>
</dbReference>
<evidence type="ECO:0000256" key="3">
    <source>
        <dbReference type="ARBA" id="ARBA00004763"/>
    </source>
</evidence>
<dbReference type="EMBL" id="FNJU01000020">
    <property type="protein sequence ID" value="SDP95924.1"/>
    <property type="molecule type" value="Genomic_DNA"/>
</dbReference>
<dbReference type="PANTHER" id="PTHR20941:SF1">
    <property type="entry name" value="FOLIC ACID SYNTHESIS PROTEIN FOL1"/>
    <property type="match status" value="1"/>
</dbReference>
<evidence type="ECO:0000256" key="12">
    <source>
        <dbReference type="ARBA" id="ARBA00053449"/>
    </source>
</evidence>
<dbReference type="AlphaFoldDB" id="A0A1H0WYV4"/>
<dbReference type="GO" id="GO:0046656">
    <property type="term" value="P:folic acid biosynthetic process"/>
    <property type="evidence" value="ECO:0007669"/>
    <property type="project" value="UniProtKB-KW"/>
</dbReference>
<gene>
    <name evidence="15" type="ORF">SAMN05216565_1207</name>
</gene>
<sequence>MKNRFPIKSSKISSGSYQFPLADKTYIMGILNITPDSFSDGGKYNQLEYAVEHAREMVKQGADIIDIGGESTRPGYQKISVEEELERVIPVIKAISSVVDVPISIDTYKAEVAKGALEAGAHIINDVWGAKADPEMAYIAAKFEVPIILMHNRPNKEYKNLIEDMLVDLQESIDIVKDAGVKDEKIIIDPGVGFAKDYDHNIKVIQNLEQFHRLGYPVLLGASRKSFIGQILDLPPEQRDEGTGATTCLAIEKGCSFVRVHNVVLTKRLVSMMDELTGKGGENHR</sequence>
<dbReference type="RefSeq" id="WP_386756507.1">
    <property type="nucleotide sequence ID" value="NZ_FNJU01000020.1"/>
</dbReference>
<evidence type="ECO:0000256" key="4">
    <source>
        <dbReference type="ARBA" id="ARBA00009503"/>
    </source>
</evidence>
<evidence type="ECO:0000256" key="6">
    <source>
        <dbReference type="ARBA" id="ARBA00016919"/>
    </source>
</evidence>
<protein>
    <recommendedName>
        <fullName evidence="6 13">Dihydropteroate synthase</fullName>
        <shortName evidence="13">DHPS</shortName>
        <ecNumber evidence="5 13">2.5.1.15</ecNumber>
    </recommendedName>
    <alternativeName>
        <fullName evidence="11 13">Dihydropteroate pyrophosphorylase</fullName>
    </alternativeName>
</protein>
<dbReference type="SUPFAM" id="SSF51717">
    <property type="entry name" value="Dihydropteroate synthetase-like"/>
    <property type="match status" value="1"/>
</dbReference>
<evidence type="ECO:0000256" key="7">
    <source>
        <dbReference type="ARBA" id="ARBA00022679"/>
    </source>
</evidence>
<dbReference type="PROSITE" id="PS00793">
    <property type="entry name" value="DHPS_2"/>
    <property type="match status" value="1"/>
</dbReference>
<dbReference type="CDD" id="cd00739">
    <property type="entry name" value="DHPS"/>
    <property type="match status" value="1"/>
</dbReference>
<evidence type="ECO:0000256" key="9">
    <source>
        <dbReference type="ARBA" id="ARBA00022842"/>
    </source>
</evidence>
<dbReference type="UniPathway" id="UPA00077">
    <property type="reaction ID" value="UER00156"/>
</dbReference>
<dbReference type="Gene3D" id="3.20.20.20">
    <property type="entry name" value="Dihydropteroate synthase-like"/>
    <property type="match status" value="1"/>
</dbReference>
<dbReference type="GO" id="GO:0005829">
    <property type="term" value="C:cytosol"/>
    <property type="evidence" value="ECO:0007669"/>
    <property type="project" value="TreeGrafter"/>
</dbReference>
<dbReference type="GO" id="GO:0046654">
    <property type="term" value="P:tetrahydrofolate biosynthetic process"/>
    <property type="evidence" value="ECO:0007669"/>
    <property type="project" value="UniProtKB-UniPathway"/>
</dbReference>
<evidence type="ECO:0000256" key="8">
    <source>
        <dbReference type="ARBA" id="ARBA00022723"/>
    </source>
</evidence>
<evidence type="ECO:0000256" key="10">
    <source>
        <dbReference type="ARBA" id="ARBA00022909"/>
    </source>
</evidence>
<evidence type="ECO:0000259" key="14">
    <source>
        <dbReference type="PROSITE" id="PS50972"/>
    </source>
</evidence>
<evidence type="ECO:0000313" key="15">
    <source>
        <dbReference type="EMBL" id="SDP95924.1"/>
    </source>
</evidence>
<dbReference type="EC" id="2.5.1.15" evidence="5 13"/>
<proteinExistence type="inferred from homology"/>